<dbReference type="Gene3D" id="3.30.70.330">
    <property type="match status" value="1"/>
</dbReference>
<dbReference type="Pfam" id="PF01424">
    <property type="entry name" value="R3H"/>
    <property type="match status" value="1"/>
</dbReference>
<dbReference type="InterPro" id="IPR001374">
    <property type="entry name" value="R3H_dom"/>
</dbReference>
<dbReference type="InterPro" id="IPR036867">
    <property type="entry name" value="R3H_dom_sf"/>
</dbReference>
<gene>
    <name evidence="3" type="primary">R3hcc1</name>
    <name evidence="3" type="ORF">GLAPRA_R02737</name>
</gene>
<accession>A0A7L4MHV4</accession>
<feature type="domain" description="R3H" evidence="2">
    <location>
        <begin position="2"/>
        <end position="42"/>
    </location>
</feature>
<comment type="caution">
    <text evidence="3">The sequence shown here is derived from an EMBL/GenBank/DDBJ whole genome shotgun (WGS) entry which is preliminary data.</text>
</comment>
<evidence type="ECO:0000256" key="1">
    <source>
        <dbReference type="SAM" id="MobiDB-lite"/>
    </source>
</evidence>
<dbReference type="Gene3D" id="3.30.1370.50">
    <property type="entry name" value="R3H-like domain"/>
    <property type="match status" value="1"/>
</dbReference>
<evidence type="ECO:0000313" key="4">
    <source>
        <dbReference type="Proteomes" id="UP000583049"/>
    </source>
</evidence>
<dbReference type="PANTHER" id="PTHR21678">
    <property type="entry name" value="GROWTH INHIBITION AND DIFFERENTIATION RELATED PROTEIN 88"/>
    <property type="match status" value="1"/>
</dbReference>
<name>A0A7L4MHV4_GLAPT</name>
<organism evidence="3 4">
    <name type="scientific">Glareola pratincola</name>
    <name type="common">Collared pratincole</name>
    <name type="synonym">Hirundo pratincola</name>
    <dbReference type="NCBI Taxonomy" id="43316"/>
    <lineage>
        <taxon>Eukaryota</taxon>
        <taxon>Metazoa</taxon>
        <taxon>Chordata</taxon>
        <taxon>Craniata</taxon>
        <taxon>Vertebrata</taxon>
        <taxon>Euteleostomi</taxon>
        <taxon>Archelosauria</taxon>
        <taxon>Archosauria</taxon>
        <taxon>Dinosauria</taxon>
        <taxon>Saurischia</taxon>
        <taxon>Theropoda</taxon>
        <taxon>Coelurosauria</taxon>
        <taxon>Aves</taxon>
        <taxon>Neognathae</taxon>
        <taxon>Neoaves</taxon>
        <taxon>Charadriiformes</taxon>
        <taxon>Glareolidae</taxon>
        <taxon>Glareola</taxon>
    </lineage>
</organism>
<feature type="compositionally biased region" description="Pro residues" evidence="1">
    <location>
        <begin position="59"/>
        <end position="70"/>
    </location>
</feature>
<feature type="non-terminal residue" evidence="3">
    <location>
        <position position="485"/>
    </location>
</feature>
<keyword evidence="4" id="KW-1185">Reference proteome</keyword>
<dbReference type="InterPro" id="IPR012677">
    <property type="entry name" value="Nucleotide-bd_a/b_plait_sf"/>
</dbReference>
<feature type="region of interest" description="Disordered" evidence="1">
    <location>
        <begin position="46"/>
        <end position="282"/>
    </location>
</feature>
<evidence type="ECO:0000313" key="3">
    <source>
        <dbReference type="EMBL" id="NXY76731.1"/>
    </source>
</evidence>
<sequence>RVLLFPPLSSRLRYLIHRTVDNVDLLSSFSVGEGWRRRTVICHSAVRLPSEANDQKPSNNPPRPHRPPQPWGRGSRGGRPRHGGEPHGDNSRACVGSGRIKRPPWKKPDKALYVPKAMRKKAEWGEQESPVVAVTESGGDVAQEEEICPKASAGDAREELGQSEGSPGDVPTALGKQHDPGEECASGKSNDGTNDGRPPCCTDVPSSENRNDFSGQETQDKDCSGSLSSLDNKNPTEAEEQDQSCDATAAEGSKIPCQLRAEDQTRQDAGVPVADEEEKERSGLADALWRELRLSAGDKEEESAALHGQSGLEDDCTAELLAEIVGYLTVKDISVEKISIDYSSYGEAQLGEGDFGHVTEIYDFSPSLKTENLLEAFADFHESGFKIQWVDDTHALGIFSSPSAASQALGRRYPSLKIRPLIHATKQSKIKALQRPKLLHLAKERPQTDTAVAKRLVTRALGLKHKQQDVSGTEALLPENLDQEE</sequence>
<dbReference type="AlphaFoldDB" id="A0A7L4MHV4"/>
<dbReference type="Proteomes" id="UP000583049">
    <property type="component" value="Unassembled WGS sequence"/>
</dbReference>
<feature type="compositionally biased region" description="Polar residues" evidence="1">
    <location>
        <begin position="225"/>
        <end position="235"/>
    </location>
</feature>
<dbReference type="GO" id="GO:0003676">
    <property type="term" value="F:nucleic acid binding"/>
    <property type="evidence" value="ECO:0007669"/>
    <property type="project" value="InterPro"/>
</dbReference>
<evidence type="ECO:0000259" key="2">
    <source>
        <dbReference type="Pfam" id="PF01424"/>
    </source>
</evidence>
<proteinExistence type="predicted"/>
<dbReference type="EMBL" id="VWPO01003003">
    <property type="protein sequence ID" value="NXY76731.1"/>
    <property type="molecule type" value="Genomic_DNA"/>
</dbReference>
<feature type="compositionally biased region" description="Polar residues" evidence="1">
    <location>
        <begin position="204"/>
        <end position="217"/>
    </location>
</feature>
<dbReference type="PANTHER" id="PTHR21678:SF6">
    <property type="entry name" value="R3H AND COILED-COIL DOMAIN-CONTAINING PROTEIN 1"/>
    <property type="match status" value="1"/>
</dbReference>
<reference evidence="3 4" key="1">
    <citation type="submission" date="2019-09" db="EMBL/GenBank/DDBJ databases">
        <title>Bird 10,000 Genomes (B10K) Project - Family phase.</title>
        <authorList>
            <person name="Zhang G."/>
        </authorList>
    </citation>
    <scope>NUCLEOTIDE SEQUENCE [LARGE SCALE GENOMIC DNA]</scope>
    <source>
        <strain evidence="3">B10K-CU-031-08</strain>
        <tissue evidence="3">Muscle</tissue>
    </source>
</reference>
<protein>
    <submittedName>
        <fullName evidence="3">R3HC1 protein</fullName>
    </submittedName>
</protein>
<dbReference type="InterPro" id="IPR039884">
    <property type="entry name" value="R3HC1/R3HCL"/>
</dbReference>
<feature type="non-terminal residue" evidence="3">
    <location>
        <position position="1"/>
    </location>
</feature>
<dbReference type="SUPFAM" id="SSF82708">
    <property type="entry name" value="R3H domain"/>
    <property type="match status" value="1"/>
</dbReference>